<feature type="domain" description="Calcineurin-like phosphoesterase" evidence="1">
    <location>
        <begin position="499"/>
        <end position="737"/>
    </location>
</feature>
<gene>
    <name evidence="2" type="ORF">DXD79_14590</name>
</gene>
<name>A0A374P6F3_9FIRM</name>
<dbReference type="InterPro" id="IPR029052">
    <property type="entry name" value="Metallo-depent_PP-like"/>
</dbReference>
<dbReference type="RefSeq" id="WP_117630777.1">
    <property type="nucleotide sequence ID" value="NZ_QSON01000006.1"/>
</dbReference>
<proteinExistence type="predicted"/>
<dbReference type="EMBL" id="QSON01000006">
    <property type="protein sequence ID" value="RGJ03620.1"/>
    <property type="molecule type" value="Genomic_DNA"/>
</dbReference>
<protein>
    <recommendedName>
        <fullName evidence="1">Calcineurin-like phosphoesterase domain-containing protein</fullName>
    </recommendedName>
</protein>
<dbReference type="GO" id="GO:0016787">
    <property type="term" value="F:hydrolase activity"/>
    <property type="evidence" value="ECO:0007669"/>
    <property type="project" value="InterPro"/>
</dbReference>
<dbReference type="InterPro" id="IPR004843">
    <property type="entry name" value="Calcineurin-like_PHP"/>
</dbReference>
<evidence type="ECO:0000313" key="2">
    <source>
        <dbReference type="EMBL" id="RGJ03620.1"/>
    </source>
</evidence>
<dbReference type="InterPro" id="IPR051158">
    <property type="entry name" value="Metallophosphoesterase_sf"/>
</dbReference>
<organism evidence="2 3">
    <name type="scientific">Hungatella hathewayi</name>
    <dbReference type="NCBI Taxonomy" id="154046"/>
    <lineage>
        <taxon>Bacteria</taxon>
        <taxon>Bacillati</taxon>
        <taxon>Bacillota</taxon>
        <taxon>Clostridia</taxon>
        <taxon>Lachnospirales</taxon>
        <taxon>Lachnospiraceae</taxon>
        <taxon>Hungatella</taxon>
    </lineage>
</organism>
<comment type="caution">
    <text evidence="2">The sequence shown here is derived from an EMBL/GenBank/DDBJ whole genome shotgun (WGS) entry which is preliminary data.</text>
</comment>
<reference evidence="2 3" key="1">
    <citation type="submission" date="2018-08" db="EMBL/GenBank/DDBJ databases">
        <title>A genome reference for cultivated species of the human gut microbiota.</title>
        <authorList>
            <person name="Zou Y."/>
            <person name="Xue W."/>
            <person name="Luo G."/>
        </authorList>
    </citation>
    <scope>NUCLEOTIDE SEQUENCE [LARGE SCALE GENOMIC DNA]</scope>
    <source>
        <strain evidence="2 3">TM09-12</strain>
    </source>
</reference>
<dbReference type="Pfam" id="PF00149">
    <property type="entry name" value="Metallophos"/>
    <property type="match status" value="1"/>
</dbReference>
<dbReference type="Proteomes" id="UP000263014">
    <property type="component" value="Unassembled WGS sequence"/>
</dbReference>
<dbReference type="PANTHER" id="PTHR31302:SF0">
    <property type="entry name" value="TRANSMEMBRANE PROTEIN WITH METALLOPHOSPHOESTERASE DOMAIN"/>
    <property type="match status" value="1"/>
</dbReference>
<dbReference type="SUPFAM" id="SSF56300">
    <property type="entry name" value="Metallo-dependent phosphatases"/>
    <property type="match status" value="1"/>
</dbReference>
<accession>A0A374P6F3</accession>
<dbReference type="AlphaFoldDB" id="A0A374P6F3"/>
<dbReference type="Gene3D" id="3.60.21.10">
    <property type="match status" value="1"/>
</dbReference>
<dbReference type="PANTHER" id="PTHR31302">
    <property type="entry name" value="TRANSMEMBRANE PROTEIN WITH METALLOPHOSPHOESTERASE DOMAIN-RELATED"/>
    <property type="match status" value="1"/>
</dbReference>
<evidence type="ECO:0000259" key="1">
    <source>
        <dbReference type="Pfam" id="PF00149"/>
    </source>
</evidence>
<sequence length="1008" mass="118256">MVKSEVKEIIRRLKKKEIRVFDVPEEYKNDIQLVTFERKAGLRITGKRGFDIISNSFFVEETLIYVDTDSVEQKRSVFLSFDDFDSYFDFLNGDIYDNACYTFCPFLKNQISKNVDVKKLMARKAFVKDTIDDYSLSLSNEEKENYEEGRQIHKYCQQWSRKFNDCSSYDELVKVVGNYKKSKIASIVDVSFFFFQYIFADVKDKQRFSIIMEYMSSGAYPEYKIINALCSIYNPDDVMQSFNYSLGAKGTIYKHRKKLKEYICRLKNGEIEFYSRAFFDKKTHYYCEETQGYREDNKHFPITTIYRYFETFDEFVRYRSGDLTYCDLSGAFECDADFSNYIIDETTKLPVHTNTEVTYSIKKYYHNRKFYVTQQWCNTSGSVIKEYRHSFDYFFDFVAFLKGDLSEANLLFCDGLMFLEQWTTIDFANAKMKSSLCEKFGLKYTIQKINGDLIKSFDYVEQNENETALVLQMSRNLTEEAARKDLSTFDMSFDNKCQRVHYVSDIHLMHRIKNAGCRSKEDVIYVIQKIVDTIANEVGSLLLIDGDVASDIGIFQLFVKMLSKTLRRNTQVVFTLGNHELWSFPGLQIEQIVSKYRTIFEEYDMYLLHNDLLYKEDCGLLADPNTGTHLIKYHDLCQMNETQIADRLRSARYVILGGLGFSGYNKEFNADNGVYRMTVDRTTEIKESKIFEDLYNRLRPILVNKNTIILTHTPKKDWCKDAGPDKNYVYVSGHTHRNFFHDDGEYRVYSDNQVGYHSENPHLKTFLIDNDYDCFFDYEDGIFEVTSEQYNDFYRGKNISMTFQREVNVLYMLKKNGYYCFIHKSRSGSLTILNGGAMKKLEIQDVQYYYDNMDSMISTIKTPLDEFTSFQKRIADMVKRIGGVGTIHGSIIDIDFYNHIYVNPFDLSITGYWASDIINKIVYPSIPALLEKNCPTIFGEYVKLLKGNSENPLAPKQQTNVAILPQTYLDTDIYKASREIKKMQKLHSNILSSWYEDTLYKRPQIELT</sequence>
<evidence type="ECO:0000313" key="3">
    <source>
        <dbReference type="Proteomes" id="UP000263014"/>
    </source>
</evidence>